<dbReference type="SUPFAM" id="SSF81296">
    <property type="entry name" value="E set domains"/>
    <property type="match status" value="2"/>
</dbReference>
<proteinExistence type="predicted"/>
<protein>
    <recommendedName>
        <fullName evidence="1">Arrestin-like N-terminal domain-containing protein</fullName>
    </recommendedName>
</protein>
<name>A0A7S4RN94_9STRA</name>
<dbReference type="InterPro" id="IPR011021">
    <property type="entry name" value="Arrestin-like_N"/>
</dbReference>
<evidence type="ECO:0000313" key="2">
    <source>
        <dbReference type="EMBL" id="CAE4619623.1"/>
    </source>
</evidence>
<dbReference type="Pfam" id="PF00339">
    <property type="entry name" value="Arrestin_N"/>
    <property type="match status" value="1"/>
</dbReference>
<dbReference type="Gene3D" id="2.60.40.640">
    <property type="match status" value="2"/>
</dbReference>
<dbReference type="EMBL" id="HBNS01027215">
    <property type="protein sequence ID" value="CAE4619623.1"/>
    <property type="molecule type" value="Transcribed_RNA"/>
</dbReference>
<evidence type="ECO:0000259" key="1">
    <source>
        <dbReference type="Pfam" id="PF00339"/>
    </source>
</evidence>
<dbReference type="InterPro" id="IPR014752">
    <property type="entry name" value="Arrestin-like_C"/>
</dbReference>
<reference evidence="2" key="1">
    <citation type="submission" date="2021-01" db="EMBL/GenBank/DDBJ databases">
        <authorList>
            <person name="Corre E."/>
            <person name="Pelletier E."/>
            <person name="Niang G."/>
            <person name="Scheremetjew M."/>
            <person name="Finn R."/>
            <person name="Kale V."/>
            <person name="Holt S."/>
            <person name="Cochrane G."/>
            <person name="Meng A."/>
            <person name="Brown T."/>
            <person name="Cohen L."/>
        </authorList>
    </citation>
    <scope>NUCLEOTIDE SEQUENCE</scope>
    <source>
        <strain evidence="2">GSO104</strain>
    </source>
</reference>
<dbReference type="InterPro" id="IPR050357">
    <property type="entry name" value="Arrestin_domain-protein"/>
</dbReference>
<dbReference type="PANTHER" id="PTHR11188">
    <property type="entry name" value="ARRESTIN DOMAIN CONTAINING PROTEIN"/>
    <property type="match status" value="1"/>
</dbReference>
<sequence length="436" mass="47217">MGNQPLTIAVATDQSYYESGATITGRVYLSVKDPKGIDAKSLNLLIEGEERTKIHRTSGTGENRRNHYHRSNCAILKLDTPLANFGNGYIKPGQYEFPFISTLPSNIPPTMRENDFESHCEVRYSIGAHLVQPGGAGGLFSSITKSWLRASPKELNIIGKPQPAGVIAGGIKLPPETESINYCCCFNRGTMTLESELERAILSPGDAANVFLRCRNDSTTPAFGVQAHLRETVTWRAYGHQETKSRLIGQQFLSADSCPELSPLMRLPQKYFGDASYNPLGDALNRSQRRNLSFFVSRDARDTHQGSLITIDHVLTVTIKTKCCMTNPESSIQVSIQRPPSLTDSAATTAATVEAPVFPSAPPFQSEETNDIPMAEATVLPPDWSALTADLVTIPMAEPTWGATAPPPGAVGSNPYDGATAPLPSLAQPIATKVPY</sequence>
<gene>
    <name evidence="2" type="ORF">DBRI00130_LOCUS21414</name>
</gene>
<dbReference type="GO" id="GO:0015031">
    <property type="term" value="P:protein transport"/>
    <property type="evidence" value="ECO:0007669"/>
    <property type="project" value="TreeGrafter"/>
</dbReference>
<feature type="domain" description="Arrestin-like N-terminal" evidence="1">
    <location>
        <begin position="8"/>
        <end position="133"/>
    </location>
</feature>
<dbReference type="AlphaFoldDB" id="A0A7S4RN94"/>
<organism evidence="2">
    <name type="scientific">Ditylum brightwellii</name>
    <dbReference type="NCBI Taxonomy" id="49249"/>
    <lineage>
        <taxon>Eukaryota</taxon>
        <taxon>Sar</taxon>
        <taxon>Stramenopiles</taxon>
        <taxon>Ochrophyta</taxon>
        <taxon>Bacillariophyta</taxon>
        <taxon>Mediophyceae</taxon>
        <taxon>Lithodesmiophycidae</taxon>
        <taxon>Lithodesmiales</taxon>
        <taxon>Lithodesmiaceae</taxon>
        <taxon>Ditylum</taxon>
    </lineage>
</organism>
<dbReference type="InterPro" id="IPR014756">
    <property type="entry name" value="Ig_E-set"/>
</dbReference>
<dbReference type="PANTHER" id="PTHR11188:SF17">
    <property type="entry name" value="FI21816P1"/>
    <property type="match status" value="1"/>
</dbReference>
<dbReference type="GO" id="GO:0005737">
    <property type="term" value="C:cytoplasm"/>
    <property type="evidence" value="ECO:0007669"/>
    <property type="project" value="TreeGrafter"/>
</dbReference>
<accession>A0A7S4RN94</accession>